<organism evidence="3 4">
    <name type="scientific">Phytoactinopolyspora halophila</name>
    <dbReference type="NCBI Taxonomy" id="1981511"/>
    <lineage>
        <taxon>Bacteria</taxon>
        <taxon>Bacillati</taxon>
        <taxon>Actinomycetota</taxon>
        <taxon>Actinomycetes</taxon>
        <taxon>Jiangellales</taxon>
        <taxon>Jiangellaceae</taxon>
        <taxon>Phytoactinopolyspora</taxon>
    </lineage>
</organism>
<dbReference type="GO" id="GO:0016301">
    <property type="term" value="F:kinase activity"/>
    <property type="evidence" value="ECO:0007669"/>
    <property type="project" value="UniProtKB-KW"/>
</dbReference>
<comment type="caution">
    <text evidence="3">The sequence shown here is derived from an EMBL/GenBank/DDBJ whole genome shotgun (WGS) entry which is preliminary data.</text>
</comment>
<feature type="domain" description="Activator of Hsp90 ATPase homologue 1/2-like C-terminal" evidence="2">
    <location>
        <begin position="14"/>
        <end position="143"/>
    </location>
</feature>
<dbReference type="AlphaFoldDB" id="A0A329QW65"/>
<dbReference type="Gene3D" id="3.30.530.20">
    <property type="match status" value="1"/>
</dbReference>
<sequence>MSTQDRIEQQVVIDAPVARVWKLVTEPGWWIGDGNDRTGQRRYRDGDLDVVEDPRFGRFPVRTETTEPQHYVSYRWASTFPGEDLRPDNSTLVEFWLSEHDGGTLLRVVESGFASLAVPDEARERSVNGNIEGWVEQLTAIQKRAEQSVE</sequence>
<accession>A0A329QW65</accession>
<dbReference type="RefSeq" id="WP_112257754.1">
    <property type="nucleotide sequence ID" value="NZ_QMIG01000005.1"/>
</dbReference>
<keyword evidence="4" id="KW-1185">Reference proteome</keyword>
<dbReference type="SUPFAM" id="SSF55961">
    <property type="entry name" value="Bet v1-like"/>
    <property type="match status" value="1"/>
</dbReference>
<keyword evidence="3" id="KW-0808">Transferase</keyword>
<dbReference type="Proteomes" id="UP000250462">
    <property type="component" value="Unassembled WGS sequence"/>
</dbReference>
<name>A0A329QW65_9ACTN</name>
<dbReference type="EMBL" id="QMIG01000005">
    <property type="protein sequence ID" value="RAW15552.1"/>
    <property type="molecule type" value="Genomic_DNA"/>
</dbReference>
<evidence type="ECO:0000313" key="4">
    <source>
        <dbReference type="Proteomes" id="UP000250462"/>
    </source>
</evidence>
<dbReference type="InterPro" id="IPR023393">
    <property type="entry name" value="START-like_dom_sf"/>
</dbReference>
<protein>
    <submittedName>
        <fullName evidence="3">Serine/threonine-protein kinase BRI1-like 1</fullName>
    </submittedName>
</protein>
<dbReference type="Pfam" id="PF08327">
    <property type="entry name" value="AHSA1"/>
    <property type="match status" value="1"/>
</dbReference>
<proteinExistence type="inferred from homology"/>
<keyword evidence="3" id="KW-0418">Kinase</keyword>
<dbReference type="OrthoDB" id="9803476at2"/>
<gene>
    <name evidence="3" type="ORF">DPM12_07760</name>
</gene>
<reference evidence="3 4" key="1">
    <citation type="submission" date="2018-06" db="EMBL/GenBank/DDBJ databases">
        <title>Phytoactinopolyspora halophila sp. nov., a novel halophilic actinomycete isolated from a saline soil in China.</title>
        <authorList>
            <person name="Tang S.-K."/>
        </authorList>
    </citation>
    <scope>NUCLEOTIDE SEQUENCE [LARGE SCALE GENOMIC DNA]</scope>
    <source>
        <strain evidence="3 4">YIM 96934</strain>
    </source>
</reference>
<comment type="similarity">
    <text evidence="1">Belongs to the AHA1 family.</text>
</comment>
<evidence type="ECO:0000259" key="2">
    <source>
        <dbReference type="Pfam" id="PF08327"/>
    </source>
</evidence>
<dbReference type="InterPro" id="IPR013538">
    <property type="entry name" value="ASHA1/2-like_C"/>
</dbReference>
<evidence type="ECO:0000313" key="3">
    <source>
        <dbReference type="EMBL" id="RAW15552.1"/>
    </source>
</evidence>
<evidence type="ECO:0000256" key="1">
    <source>
        <dbReference type="ARBA" id="ARBA00006817"/>
    </source>
</evidence>